<dbReference type="RefSeq" id="XP_065823553.1">
    <property type="nucleotide sequence ID" value="XM_065967481.1"/>
</dbReference>
<reference evidence="3" key="2">
    <citation type="submission" date="2024-01" db="EMBL/GenBank/DDBJ databases">
        <title>Comparative genomics of Cryptococcus and Kwoniella reveals pathogenesis evolution and contrasting modes of karyotype evolution via chromosome fusion or intercentromeric recombination.</title>
        <authorList>
            <person name="Coelho M.A."/>
            <person name="David-Palma M."/>
            <person name="Shea T."/>
            <person name="Bowers K."/>
            <person name="McGinley-Smith S."/>
            <person name="Mohammad A.W."/>
            <person name="Gnirke A."/>
            <person name="Yurkov A.M."/>
            <person name="Nowrousian M."/>
            <person name="Sun S."/>
            <person name="Cuomo C.A."/>
            <person name="Heitman J."/>
        </authorList>
    </citation>
    <scope>NUCLEOTIDE SEQUENCE</scope>
    <source>
        <strain evidence="3">CBS 12478</strain>
    </source>
</reference>
<dbReference type="KEGG" id="ksn:43589549"/>
<keyword evidence="2" id="KW-1133">Transmembrane helix</keyword>
<dbReference type="Proteomes" id="UP000322225">
    <property type="component" value="Chromosome 7"/>
</dbReference>
<keyword evidence="2" id="KW-0812">Transmembrane</keyword>
<feature type="transmembrane region" description="Helical" evidence="2">
    <location>
        <begin position="132"/>
        <end position="154"/>
    </location>
</feature>
<reference evidence="3" key="1">
    <citation type="submission" date="2017-08" db="EMBL/GenBank/DDBJ databases">
        <authorList>
            <person name="Cuomo C."/>
            <person name="Billmyre B."/>
            <person name="Heitman J."/>
        </authorList>
    </citation>
    <scope>NUCLEOTIDE SEQUENCE</scope>
    <source>
        <strain evidence="3">CBS 12478</strain>
    </source>
</reference>
<feature type="transmembrane region" description="Helical" evidence="2">
    <location>
        <begin position="315"/>
        <end position="333"/>
    </location>
</feature>
<feature type="transmembrane region" description="Helical" evidence="2">
    <location>
        <begin position="197"/>
        <end position="219"/>
    </location>
</feature>
<feature type="region of interest" description="Disordered" evidence="1">
    <location>
        <begin position="582"/>
        <end position="619"/>
    </location>
</feature>
<feature type="transmembrane region" description="Helical" evidence="2">
    <location>
        <begin position="353"/>
        <end position="376"/>
    </location>
</feature>
<dbReference type="AlphaFoldDB" id="A0AAJ8LNE4"/>
<sequence>MTYDVTPDKILSVNASSTRATIVSLVLALFILSSSLWIYSHHSARPKIDRISFKLLLWSMAFEVIYDVVYIVLDASPSFVLRIAKTKGCVVGVYFMLGSMGVVNYLCTCIAINLMMTICFQSNPIALGLEKWYVGVSIVLGMGVPIVPAVLGHFGEDKSLGVWLITGGSLCSKERTNFGLISADKDERFKLLLIDLYIWQGLSCIVATGAIVATLIKLFRHGRATTQALLGGNTLNCALQETLDVAQFVNQSHPDTESGLETIPTSSALESISKSQYPVESSGRKSFTLCRKALFAKRDVKVESPRRLQDRLFRIALRISMYPVALIIVNGLLTAGDMYLAHTGGIQSRTSFVLFVVYDFLYGGRGIVFASLGIFVDPCLFRGFKAAFEARKRTAVNEVEQKERNRNLMNWQPSHVSPNEIELAISPTLKYHFHSSQTSLYQSGNDLSSLKNHKRFSYPECTRSSTATFEGSDLRRTSSLDKFHIHTPRNGSSSSTSVLMPHLRRQSIPEVLRSRSGSLYDCAAPKAEEREPFPMLVRQTTFGPTVGFGSGDITTSNSYLSGPQITNQSPEQNLASPVLIPRDEWQRSSPQRPGVRRASEGGIVLTSPQRPKMHKRSSSRYEIQRETQKLFDEVQVML</sequence>
<evidence type="ECO:0000313" key="3">
    <source>
        <dbReference type="EMBL" id="WWD19884.1"/>
    </source>
</evidence>
<keyword evidence="4" id="KW-1185">Reference proteome</keyword>
<feature type="transmembrane region" description="Helical" evidence="2">
    <location>
        <begin position="93"/>
        <end position="120"/>
    </location>
</feature>
<protein>
    <submittedName>
        <fullName evidence="3">Uncharacterized protein</fullName>
    </submittedName>
</protein>
<feature type="transmembrane region" description="Helical" evidence="2">
    <location>
        <begin position="20"/>
        <end position="39"/>
    </location>
</feature>
<dbReference type="EMBL" id="CP144057">
    <property type="protein sequence ID" value="WWD19884.1"/>
    <property type="molecule type" value="Genomic_DNA"/>
</dbReference>
<gene>
    <name evidence="3" type="ORF">CI109_104353</name>
</gene>
<proteinExistence type="predicted"/>
<organism evidence="3 4">
    <name type="scientific">Kwoniella shandongensis</name>
    <dbReference type="NCBI Taxonomy" id="1734106"/>
    <lineage>
        <taxon>Eukaryota</taxon>
        <taxon>Fungi</taxon>
        <taxon>Dikarya</taxon>
        <taxon>Basidiomycota</taxon>
        <taxon>Agaricomycotina</taxon>
        <taxon>Tremellomycetes</taxon>
        <taxon>Tremellales</taxon>
        <taxon>Cryptococcaceae</taxon>
        <taxon>Kwoniella</taxon>
    </lineage>
</organism>
<dbReference type="GeneID" id="43589549"/>
<evidence type="ECO:0000313" key="4">
    <source>
        <dbReference type="Proteomes" id="UP000322225"/>
    </source>
</evidence>
<feature type="transmembrane region" description="Helical" evidence="2">
    <location>
        <begin position="51"/>
        <end position="73"/>
    </location>
</feature>
<evidence type="ECO:0000256" key="2">
    <source>
        <dbReference type="SAM" id="Phobius"/>
    </source>
</evidence>
<evidence type="ECO:0000256" key="1">
    <source>
        <dbReference type="SAM" id="MobiDB-lite"/>
    </source>
</evidence>
<accession>A0AAJ8LNE4</accession>
<name>A0AAJ8LNE4_9TREE</name>
<keyword evidence="2" id="KW-0472">Membrane</keyword>